<dbReference type="Gene3D" id="1.20.58.760">
    <property type="entry name" value="Peptidase M41"/>
    <property type="match status" value="1"/>
</dbReference>
<dbReference type="GO" id="GO:0005524">
    <property type="term" value="F:ATP binding"/>
    <property type="evidence" value="ECO:0007669"/>
    <property type="project" value="UniProtKB-KW"/>
</dbReference>
<keyword evidence="5" id="KW-0645">Protease</keyword>
<dbReference type="PANTHER" id="PTHR23076:SF97">
    <property type="entry name" value="ATP-DEPENDENT ZINC METALLOPROTEASE YME1L1"/>
    <property type="match status" value="1"/>
</dbReference>
<evidence type="ECO:0000313" key="15">
    <source>
        <dbReference type="EMBL" id="JAS51344.1"/>
    </source>
</evidence>
<sequence>MFSFATNNKQSLTLNSQIGYVLNRRICPSSAYLGKVFSEEISSQVNSCFYKFKRCFSFDNIKFAKNLLFKCSFSPENIHSKTQNEIEAFSCKFSKSISIKSSNSFLNIWNIESLNIENSVQYLRSQPKSCHLFNQIRSFKTGRNDEVEKQKVPGLYNRMRTFLGTPVTNQNAHSHVRKDLESFHNKVSGENLTPEQSQRILMAFVEGYIVAKDSMIGQKSSWKIHHFFIAGVVAGILYTFFKKTDISTMFKTSNLSIEISESNVKFNDVKGAEEAKQELKNVVEFLKNPEKFSALGGKLPKGVLLVGPPGTGKTLLAKAVAGEAGVPFFSTSGPEFDEVYVGVGARRIRELFKLAKENIPCVIFIDEIDSIGKERTSSSLHPHANDTINQLLSEMDGFRNSGGIVVLGATNRREDLDRALLRPGRFDVEVTVLVPDFTGRKELIEFYLGQVRHQNVDTEKLARGTTNFTGADIENMVNQAALRAAVIGAQYVTTEHLEYARDKALMGPENISRVTDEDTNRITAYHEGGHTVVAYFTENSQPLHKVTIIARGSSLGHTAYIPDKDIYHITKTQVLAMLDAMMGGRAAEELVFGSEKVTSGASSDLEKATELASKMVKRWGMSEVVGLSTYNSHNLISPQTANLIDTEVKKILQESYERAKTILITHRDKHKELSEALLKYETLNAEEIAEILNGNRDFTKTYNKH</sequence>
<gene>
    <name evidence="15" type="ORF">g.12789</name>
</gene>
<keyword evidence="9" id="KW-0862">Zinc</keyword>
<dbReference type="GO" id="GO:0016887">
    <property type="term" value="F:ATP hydrolysis activity"/>
    <property type="evidence" value="ECO:0007669"/>
    <property type="project" value="InterPro"/>
</dbReference>
<comment type="similarity">
    <text evidence="3">In the C-terminal section; belongs to the peptidase M41 family.</text>
</comment>
<dbReference type="SUPFAM" id="SSF52540">
    <property type="entry name" value="P-loop containing nucleoside triphosphate hydrolases"/>
    <property type="match status" value="1"/>
</dbReference>
<evidence type="ECO:0000256" key="9">
    <source>
        <dbReference type="ARBA" id="ARBA00022833"/>
    </source>
</evidence>
<protein>
    <recommendedName>
        <fullName evidence="14">AAA+ ATPase domain-containing protein</fullName>
    </recommendedName>
</protein>
<dbReference type="FunFam" id="3.40.50.300:FF:000352">
    <property type="entry name" value="ATP-dependent zinc metalloprotease FTSH 7, chloroplastic"/>
    <property type="match status" value="1"/>
</dbReference>
<dbReference type="InterPro" id="IPR037219">
    <property type="entry name" value="Peptidase_M41-like"/>
</dbReference>
<comment type="subcellular location">
    <subcellularLocation>
        <location evidence="2">Membrane</location>
    </subcellularLocation>
</comment>
<evidence type="ECO:0000256" key="6">
    <source>
        <dbReference type="ARBA" id="ARBA00022723"/>
    </source>
</evidence>
<dbReference type="InterPro" id="IPR003593">
    <property type="entry name" value="AAA+_ATPase"/>
</dbReference>
<dbReference type="GO" id="GO:0004176">
    <property type="term" value="F:ATP-dependent peptidase activity"/>
    <property type="evidence" value="ECO:0007669"/>
    <property type="project" value="InterPro"/>
</dbReference>
<evidence type="ECO:0000256" key="7">
    <source>
        <dbReference type="ARBA" id="ARBA00022741"/>
    </source>
</evidence>
<proteinExistence type="inferred from homology"/>
<dbReference type="EMBL" id="GECZ01018425">
    <property type="protein sequence ID" value="JAS51344.1"/>
    <property type="molecule type" value="Transcribed_RNA"/>
</dbReference>
<keyword evidence="10" id="KW-0067">ATP-binding</keyword>
<dbReference type="InterPro" id="IPR005936">
    <property type="entry name" value="FtsH"/>
</dbReference>
<dbReference type="InterPro" id="IPR000642">
    <property type="entry name" value="Peptidase_M41"/>
</dbReference>
<dbReference type="GO" id="GO:0006515">
    <property type="term" value="P:protein quality control for misfolded or incompletely synthesized proteins"/>
    <property type="evidence" value="ECO:0007669"/>
    <property type="project" value="TreeGrafter"/>
</dbReference>
<evidence type="ECO:0000256" key="11">
    <source>
        <dbReference type="ARBA" id="ARBA00023049"/>
    </source>
</evidence>
<evidence type="ECO:0000256" key="10">
    <source>
        <dbReference type="ARBA" id="ARBA00022840"/>
    </source>
</evidence>
<dbReference type="AlphaFoldDB" id="A0A1B6FME5"/>
<dbReference type="SMART" id="SM00382">
    <property type="entry name" value="AAA"/>
    <property type="match status" value="1"/>
</dbReference>
<evidence type="ECO:0000256" key="5">
    <source>
        <dbReference type="ARBA" id="ARBA00022670"/>
    </source>
</evidence>
<keyword evidence="12 13" id="KW-0472">Membrane</keyword>
<dbReference type="InterPro" id="IPR003959">
    <property type="entry name" value="ATPase_AAA_core"/>
</dbReference>
<name>A0A1B6FME5_9HEMI</name>
<dbReference type="FunFam" id="1.20.58.760:FF:000002">
    <property type="entry name" value="ATP-dependent zinc metalloprotease FtsH"/>
    <property type="match status" value="1"/>
</dbReference>
<accession>A0A1B6FME5</accession>
<dbReference type="GO" id="GO:0004222">
    <property type="term" value="F:metalloendopeptidase activity"/>
    <property type="evidence" value="ECO:0007669"/>
    <property type="project" value="InterPro"/>
</dbReference>
<keyword evidence="11" id="KW-0482">Metalloprotease</keyword>
<dbReference type="PROSITE" id="PS00674">
    <property type="entry name" value="AAA"/>
    <property type="match status" value="1"/>
</dbReference>
<dbReference type="Gene3D" id="3.40.50.300">
    <property type="entry name" value="P-loop containing nucleotide triphosphate hydrolases"/>
    <property type="match status" value="1"/>
</dbReference>
<dbReference type="InterPro" id="IPR003960">
    <property type="entry name" value="ATPase_AAA_CS"/>
</dbReference>
<comment type="cofactor">
    <cofactor evidence="1">
        <name>Zn(2+)</name>
        <dbReference type="ChEBI" id="CHEBI:29105"/>
    </cofactor>
</comment>
<dbReference type="Gene3D" id="1.10.8.60">
    <property type="match status" value="1"/>
</dbReference>
<dbReference type="GO" id="GO:0007005">
    <property type="term" value="P:mitochondrion organization"/>
    <property type="evidence" value="ECO:0007669"/>
    <property type="project" value="TreeGrafter"/>
</dbReference>
<dbReference type="CDD" id="cd19501">
    <property type="entry name" value="RecA-like_FtsH"/>
    <property type="match status" value="1"/>
</dbReference>
<dbReference type="GO" id="GO:0005743">
    <property type="term" value="C:mitochondrial inner membrane"/>
    <property type="evidence" value="ECO:0007669"/>
    <property type="project" value="TreeGrafter"/>
</dbReference>
<feature type="transmembrane region" description="Helical" evidence="13">
    <location>
        <begin position="224"/>
        <end position="241"/>
    </location>
</feature>
<evidence type="ECO:0000256" key="8">
    <source>
        <dbReference type="ARBA" id="ARBA00022801"/>
    </source>
</evidence>
<dbReference type="InterPro" id="IPR041569">
    <property type="entry name" value="AAA_lid_3"/>
</dbReference>
<dbReference type="FunFam" id="1.10.8.60:FF:000001">
    <property type="entry name" value="ATP-dependent zinc metalloprotease FtsH"/>
    <property type="match status" value="1"/>
</dbReference>
<dbReference type="Pfam" id="PF00004">
    <property type="entry name" value="AAA"/>
    <property type="match status" value="1"/>
</dbReference>
<organism evidence="15">
    <name type="scientific">Cuerna arida</name>
    <dbReference type="NCBI Taxonomy" id="1464854"/>
    <lineage>
        <taxon>Eukaryota</taxon>
        <taxon>Metazoa</taxon>
        <taxon>Ecdysozoa</taxon>
        <taxon>Arthropoda</taxon>
        <taxon>Hexapoda</taxon>
        <taxon>Insecta</taxon>
        <taxon>Pterygota</taxon>
        <taxon>Neoptera</taxon>
        <taxon>Paraneoptera</taxon>
        <taxon>Hemiptera</taxon>
        <taxon>Auchenorrhyncha</taxon>
        <taxon>Membracoidea</taxon>
        <taxon>Cicadellidae</taxon>
        <taxon>Cicadellinae</taxon>
        <taxon>Proconiini</taxon>
        <taxon>Cuerna</taxon>
    </lineage>
</organism>
<comment type="similarity">
    <text evidence="4">In the N-terminal section; belongs to the AAA ATPase family.</text>
</comment>
<dbReference type="InterPro" id="IPR027417">
    <property type="entry name" value="P-loop_NTPase"/>
</dbReference>
<evidence type="ECO:0000256" key="12">
    <source>
        <dbReference type="ARBA" id="ARBA00023136"/>
    </source>
</evidence>
<dbReference type="GO" id="GO:0046872">
    <property type="term" value="F:metal ion binding"/>
    <property type="evidence" value="ECO:0007669"/>
    <property type="project" value="UniProtKB-KW"/>
</dbReference>
<reference evidence="15" key="1">
    <citation type="submission" date="2015-11" db="EMBL/GenBank/DDBJ databases">
        <title>De novo transcriptome assembly of four potential Pierce s Disease insect vectors from Arizona vineyards.</title>
        <authorList>
            <person name="Tassone E.E."/>
        </authorList>
    </citation>
    <scope>NUCLEOTIDE SEQUENCE</scope>
</reference>
<evidence type="ECO:0000256" key="2">
    <source>
        <dbReference type="ARBA" id="ARBA00004370"/>
    </source>
</evidence>
<dbReference type="SUPFAM" id="SSF140990">
    <property type="entry name" value="FtsH protease domain-like"/>
    <property type="match status" value="1"/>
</dbReference>
<keyword evidence="7" id="KW-0547">Nucleotide-binding</keyword>
<evidence type="ECO:0000259" key="14">
    <source>
        <dbReference type="SMART" id="SM00382"/>
    </source>
</evidence>
<keyword evidence="13" id="KW-1133">Transmembrane helix</keyword>
<feature type="domain" description="AAA+ ATPase" evidence="14">
    <location>
        <begin position="299"/>
        <end position="436"/>
    </location>
</feature>
<keyword evidence="8" id="KW-0378">Hydrolase</keyword>
<evidence type="ECO:0000256" key="4">
    <source>
        <dbReference type="ARBA" id="ARBA00010550"/>
    </source>
</evidence>
<keyword evidence="13" id="KW-0812">Transmembrane</keyword>
<dbReference type="Pfam" id="PF01434">
    <property type="entry name" value="Peptidase_M41"/>
    <property type="match status" value="1"/>
</dbReference>
<evidence type="ECO:0000256" key="3">
    <source>
        <dbReference type="ARBA" id="ARBA00010044"/>
    </source>
</evidence>
<dbReference type="PANTHER" id="PTHR23076">
    <property type="entry name" value="METALLOPROTEASE M41 FTSH"/>
    <property type="match status" value="1"/>
</dbReference>
<evidence type="ECO:0000256" key="1">
    <source>
        <dbReference type="ARBA" id="ARBA00001947"/>
    </source>
</evidence>
<evidence type="ECO:0000256" key="13">
    <source>
        <dbReference type="SAM" id="Phobius"/>
    </source>
</evidence>
<dbReference type="HAMAP" id="MF_01458">
    <property type="entry name" value="FtsH"/>
    <property type="match status" value="1"/>
</dbReference>
<dbReference type="Pfam" id="PF17862">
    <property type="entry name" value="AAA_lid_3"/>
    <property type="match status" value="1"/>
</dbReference>
<keyword evidence="6" id="KW-0479">Metal-binding</keyword>